<protein>
    <submittedName>
        <fullName evidence="1">Uncharacterized protein</fullName>
    </submittedName>
</protein>
<dbReference type="Proteomes" id="UP001396334">
    <property type="component" value="Unassembled WGS sequence"/>
</dbReference>
<dbReference type="EMBL" id="JBBPBN010000003">
    <property type="protein sequence ID" value="KAK9043509.1"/>
    <property type="molecule type" value="Genomic_DNA"/>
</dbReference>
<evidence type="ECO:0000313" key="2">
    <source>
        <dbReference type="Proteomes" id="UP001396334"/>
    </source>
</evidence>
<organism evidence="1 2">
    <name type="scientific">Hibiscus sabdariffa</name>
    <name type="common">roselle</name>
    <dbReference type="NCBI Taxonomy" id="183260"/>
    <lineage>
        <taxon>Eukaryota</taxon>
        <taxon>Viridiplantae</taxon>
        <taxon>Streptophyta</taxon>
        <taxon>Embryophyta</taxon>
        <taxon>Tracheophyta</taxon>
        <taxon>Spermatophyta</taxon>
        <taxon>Magnoliopsida</taxon>
        <taxon>eudicotyledons</taxon>
        <taxon>Gunneridae</taxon>
        <taxon>Pentapetalae</taxon>
        <taxon>rosids</taxon>
        <taxon>malvids</taxon>
        <taxon>Malvales</taxon>
        <taxon>Malvaceae</taxon>
        <taxon>Malvoideae</taxon>
        <taxon>Hibiscus</taxon>
    </lineage>
</organism>
<reference evidence="1 2" key="1">
    <citation type="journal article" date="2024" name="G3 (Bethesda)">
        <title>Genome assembly of Hibiscus sabdariffa L. provides insights into metabolisms of medicinal natural products.</title>
        <authorList>
            <person name="Kim T."/>
        </authorList>
    </citation>
    <scope>NUCLEOTIDE SEQUENCE [LARGE SCALE GENOMIC DNA]</scope>
    <source>
        <strain evidence="1">TK-2024</strain>
        <tissue evidence="1">Old leaves</tissue>
    </source>
</reference>
<name>A0ABR2U1R2_9ROSI</name>
<sequence>MEGNPSLLIEKQYVNLLIGEVSGFINPSNTTLRLFGNLAMPSSRVQMRFGSKSSDNSIVSLHFTPHQFLDWAALPYGVHWEMHEVPSSLTSFGYQVMVMKSTFGVMYGFLRLDH</sequence>
<comment type="caution">
    <text evidence="1">The sequence shown here is derived from an EMBL/GenBank/DDBJ whole genome shotgun (WGS) entry which is preliminary data.</text>
</comment>
<keyword evidence="2" id="KW-1185">Reference proteome</keyword>
<evidence type="ECO:0000313" key="1">
    <source>
        <dbReference type="EMBL" id="KAK9043509.1"/>
    </source>
</evidence>
<accession>A0ABR2U1R2</accession>
<proteinExistence type="predicted"/>
<gene>
    <name evidence="1" type="ORF">V6N11_071848</name>
</gene>